<comment type="cofactor">
    <cofactor evidence="2">
        <name>heme</name>
        <dbReference type="ChEBI" id="CHEBI:30413"/>
    </cofactor>
</comment>
<dbReference type="GO" id="GO:0005506">
    <property type="term" value="F:iron ion binding"/>
    <property type="evidence" value="ECO:0007669"/>
    <property type="project" value="InterPro"/>
</dbReference>
<feature type="chain" id="PRO_5028838986" evidence="3">
    <location>
        <begin position="25"/>
        <end position="576"/>
    </location>
</feature>
<dbReference type="InterPro" id="IPR002401">
    <property type="entry name" value="Cyt_P450_E_grp-I"/>
</dbReference>
<organism evidence="4 5">
    <name type="scientific">Massariosphaeria phaeospora</name>
    <dbReference type="NCBI Taxonomy" id="100035"/>
    <lineage>
        <taxon>Eukaryota</taxon>
        <taxon>Fungi</taxon>
        <taxon>Dikarya</taxon>
        <taxon>Ascomycota</taxon>
        <taxon>Pezizomycotina</taxon>
        <taxon>Dothideomycetes</taxon>
        <taxon>Pleosporomycetidae</taxon>
        <taxon>Pleosporales</taxon>
        <taxon>Pleosporales incertae sedis</taxon>
        <taxon>Massariosphaeria</taxon>
    </lineage>
</organism>
<dbReference type="SUPFAM" id="SSF48264">
    <property type="entry name" value="Cytochrome P450"/>
    <property type="match status" value="1"/>
</dbReference>
<dbReference type="OrthoDB" id="1470350at2759"/>
<name>A0A7C8MDM7_9PLEO</name>
<protein>
    <submittedName>
        <fullName evidence="4">Cytochrome P450 monooxygenase-like protein</fullName>
    </submittedName>
</protein>
<dbReference type="EMBL" id="JAADJZ010000006">
    <property type="protein sequence ID" value="KAF2874075.1"/>
    <property type="molecule type" value="Genomic_DNA"/>
</dbReference>
<keyword evidence="3" id="KW-0732">Signal</keyword>
<dbReference type="Proteomes" id="UP000481861">
    <property type="component" value="Unassembled WGS sequence"/>
</dbReference>
<dbReference type="InterPro" id="IPR036396">
    <property type="entry name" value="Cyt_P450_sf"/>
</dbReference>
<keyword evidence="4" id="KW-0560">Oxidoreductase</keyword>
<proteinExistence type="inferred from homology"/>
<evidence type="ECO:0000256" key="1">
    <source>
        <dbReference type="ARBA" id="ARBA00010617"/>
    </source>
</evidence>
<evidence type="ECO:0000313" key="5">
    <source>
        <dbReference type="Proteomes" id="UP000481861"/>
    </source>
</evidence>
<accession>A0A7C8MDM7</accession>
<reference evidence="4 5" key="1">
    <citation type="submission" date="2020-01" db="EMBL/GenBank/DDBJ databases">
        <authorList>
            <consortium name="DOE Joint Genome Institute"/>
            <person name="Haridas S."/>
            <person name="Albert R."/>
            <person name="Binder M."/>
            <person name="Bloem J."/>
            <person name="Labutti K."/>
            <person name="Salamov A."/>
            <person name="Andreopoulos B."/>
            <person name="Baker S.E."/>
            <person name="Barry K."/>
            <person name="Bills G."/>
            <person name="Bluhm B.H."/>
            <person name="Cannon C."/>
            <person name="Castanera R."/>
            <person name="Culley D.E."/>
            <person name="Daum C."/>
            <person name="Ezra D."/>
            <person name="Gonzalez J.B."/>
            <person name="Henrissat B."/>
            <person name="Kuo A."/>
            <person name="Liang C."/>
            <person name="Lipzen A."/>
            <person name="Lutzoni F."/>
            <person name="Magnuson J."/>
            <person name="Mondo S."/>
            <person name="Nolan M."/>
            <person name="Ohm R."/>
            <person name="Pangilinan J."/>
            <person name="Park H.-J.H."/>
            <person name="Ramirez L."/>
            <person name="Alfaro M."/>
            <person name="Sun H."/>
            <person name="Tritt A."/>
            <person name="Yoshinaga Y."/>
            <person name="Zwiers L.-H.L."/>
            <person name="Turgeon B.G."/>
            <person name="Goodwin S.B."/>
            <person name="Spatafora J.W."/>
            <person name="Crous P.W."/>
            <person name="Grigoriev I.V."/>
        </authorList>
    </citation>
    <scope>NUCLEOTIDE SEQUENCE [LARGE SCALE GENOMIC DNA]</scope>
    <source>
        <strain evidence="4 5">CBS 611.86</strain>
    </source>
</reference>
<dbReference type="PANTHER" id="PTHR24305">
    <property type="entry name" value="CYTOCHROME P450"/>
    <property type="match status" value="1"/>
</dbReference>
<feature type="binding site" description="axial binding residue" evidence="2">
    <location>
        <position position="504"/>
    </location>
    <ligand>
        <name>heme</name>
        <dbReference type="ChEBI" id="CHEBI:30413"/>
    </ligand>
    <ligandPart>
        <name>Fe</name>
        <dbReference type="ChEBI" id="CHEBI:18248"/>
    </ligandPart>
</feature>
<keyword evidence="2" id="KW-0349">Heme</keyword>
<keyword evidence="4" id="KW-0503">Monooxygenase</keyword>
<dbReference type="PRINTS" id="PR00385">
    <property type="entry name" value="P450"/>
</dbReference>
<dbReference type="InterPro" id="IPR001128">
    <property type="entry name" value="Cyt_P450"/>
</dbReference>
<dbReference type="PANTHER" id="PTHR24305:SF166">
    <property type="entry name" value="CYTOCHROME P450 12A4, MITOCHONDRIAL-RELATED"/>
    <property type="match status" value="1"/>
</dbReference>
<evidence type="ECO:0000313" key="4">
    <source>
        <dbReference type="EMBL" id="KAF2874075.1"/>
    </source>
</evidence>
<dbReference type="AlphaFoldDB" id="A0A7C8MDM7"/>
<dbReference type="InterPro" id="IPR050121">
    <property type="entry name" value="Cytochrome_P450_monoxygenase"/>
</dbReference>
<comment type="similarity">
    <text evidence="1">Belongs to the cytochrome P450 family.</text>
</comment>
<keyword evidence="2" id="KW-0408">Iron</keyword>
<dbReference type="GO" id="GO:0004497">
    <property type="term" value="F:monooxygenase activity"/>
    <property type="evidence" value="ECO:0007669"/>
    <property type="project" value="UniProtKB-KW"/>
</dbReference>
<dbReference type="PRINTS" id="PR00463">
    <property type="entry name" value="EP450I"/>
</dbReference>
<comment type="caution">
    <text evidence="4">The sequence shown here is derived from an EMBL/GenBank/DDBJ whole genome shotgun (WGS) entry which is preliminary data.</text>
</comment>
<sequence>MTLATIVLTLLALPAAFIVWSARSLVSNQAKAEQAGFPILVRWVTPTNPLWMIFGSTIVRKCRALNIGTENFWTYYVFGWEANQRHLAHQKYGEVFMLVTPGGNWLCVNDAEVIYDVLRRRTEFTRNLVQFDVLNVYGTNLSTTEGVDWQKHRKVTAVTFTEKNNELVWKQSLAQAKGMLEYWTERAPQPLRTIGEDTKVFTLNVLAAALFDKMYPFEGASEPKASHVKDDSYTYRDSLNRILKNIIPLFIFGGPGLQAWWTPKSWKQAGEAVTIFRTYVTGLIAEERSLMARGIQDNRNLVATLVRACEKEEQEINAIPLAKRQGSDRKMTLTEQEIISNLFVFAFAGNDTTAIVMTHIVVDMTAHPEIQEWIAEEIHHYLPSANTSEWAFDTYPKLKRCLAVVMESLRLNHPLGQLAKTTENRSPTITIASKAYTLPPDTSVHLSLSALHTHSRYWGADSMTWNPKRFISYSANAPKTIENEVLAADTSEHYLAWAWGQRVCPGKKFSQVELVATLATLFYKHTVQPELREGETLEQARKRVYQAGLDIEHEGKILHEMREPESTCLVWKERKG</sequence>
<keyword evidence="2" id="KW-0479">Metal-binding</keyword>
<evidence type="ECO:0000256" key="2">
    <source>
        <dbReference type="PIRSR" id="PIRSR602401-1"/>
    </source>
</evidence>
<evidence type="ECO:0000256" key="3">
    <source>
        <dbReference type="SAM" id="SignalP"/>
    </source>
</evidence>
<dbReference type="Gene3D" id="1.10.630.10">
    <property type="entry name" value="Cytochrome P450"/>
    <property type="match status" value="1"/>
</dbReference>
<keyword evidence="5" id="KW-1185">Reference proteome</keyword>
<feature type="signal peptide" evidence="3">
    <location>
        <begin position="1"/>
        <end position="24"/>
    </location>
</feature>
<dbReference type="GO" id="GO:0020037">
    <property type="term" value="F:heme binding"/>
    <property type="evidence" value="ECO:0007669"/>
    <property type="project" value="InterPro"/>
</dbReference>
<dbReference type="GO" id="GO:0016705">
    <property type="term" value="F:oxidoreductase activity, acting on paired donors, with incorporation or reduction of molecular oxygen"/>
    <property type="evidence" value="ECO:0007669"/>
    <property type="project" value="InterPro"/>
</dbReference>
<gene>
    <name evidence="4" type="ORF">BDV95DRAFT_565352</name>
</gene>
<dbReference type="Pfam" id="PF00067">
    <property type="entry name" value="p450"/>
    <property type="match status" value="1"/>
</dbReference>